<dbReference type="PANTHER" id="PTHR15440">
    <property type="entry name" value="XRP2 PROTEIN"/>
    <property type="match status" value="1"/>
</dbReference>
<sequence length="439" mass="50671">MGNCLEVFKDKKKKQEAPKQNVHQSASVEESQDIQQDISNVNINANQDISKPINTQNVVAAAQSSASFGVAGPAQNEPAKPLSKAEERKRMRENLMFTKKEDEILLKYPGELNGKQFKLEGNKRCEIYINDYTAGGFCDRLEDCILFWGPSTGSVFIRECRNCRFVIVCSQIRLRDCHDCEFMLFSNTDPILESCSNMKYWCLNFVYPELKSQMDNCGLSIWNNTWADQFDFTPGQNKLNYTLMDEDGDHFIDSFKTVTHNIMLLQAQHLNPDLDLSQIDLNFEEKDQTPLVPITTGNLAKEAESHAFILFLSSDGETIYEIYKYFYHTYFKGKRDKYWLKETRETDLKEDQLSELLNYDPSDENYNNRWYQSAAGKGLIGMYLCSASDPNFANEIAGYLTSNHVELEFYLSFNKDAVTEQSKKFFKEYNKEDKGHKIN</sequence>
<accession>A0AAD1UGW6</accession>
<evidence type="ECO:0000256" key="2">
    <source>
        <dbReference type="SAM" id="MobiDB-lite"/>
    </source>
</evidence>
<dbReference type="InterPro" id="IPR016098">
    <property type="entry name" value="CAP/MinC_C"/>
</dbReference>
<gene>
    <name evidence="4" type="ORF">ECRASSUSDP1_LOCUS10499</name>
</gene>
<dbReference type="Proteomes" id="UP001295684">
    <property type="component" value="Unassembled WGS sequence"/>
</dbReference>
<dbReference type="GO" id="GO:0005096">
    <property type="term" value="F:GTPase activator activity"/>
    <property type="evidence" value="ECO:0007669"/>
    <property type="project" value="InterPro"/>
</dbReference>
<evidence type="ECO:0000256" key="1">
    <source>
        <dbReference type="ARBA" id="ARBA00008848"/>
    </source>
</evidence>
<feature type="compositionally biased region" description="Polar residues" evidence="2">
    <location>
        <begin position="21"/>
        <end position="33"/>
    </location>
</feature>
<dbReference type="InterPro" id="IPR039093">
    <property type="entry name" value="XRP2"/>
</dbReference>
<feature type="region of interest" description="Disordered" evidence="2">
    <location>
        <begin position="69"/>
        <end position="88"/>
    </location>
</feature>
<dbReference type="Pfam" id="PF07986">
    <property type="entry name" value="TBCC"/>
    <property type="match status" value="1"/>
</dbReference>
<organism evidence="4 5">
    <name type="scientific">Euplotes crassus</name>
    <dbReference type="NCBI Taxonomy" id="5936"/>
    <lineage>
        <taxon>Eukaryota</taxon>
        <taxon>Sar</taxon>
        <taxon>Alveolata</taxon>
        <taxon>Ciliophora</taxon>
        <taxon>Intramacronucleata</taxon>
        <taxon>Spirotrichea</taxon>
        <taxon>Hypotrichia</taxon>
        <taxon>Euplotida</taxon>
        <taxon>Euplotidae</taxon>
        <taxon>Moneuplotes</taxon>
    </lineage>
</organism>
<dbReference type="GO" id="GO:0005929">
    <property type="term" value="C:cilium"/>
    <property type="evidence" value="ECO:0007669"/>
    <property type="project" value="TreeGrafter"/>
</dbReference>
<name>A0AAD1UGW6_EUPCR</name>
<protein>
    <recommendedName>
        <fullName evidence="3">C-CAP/cofactor C-like domain-containing protein</fullName>
    </recommendedName>
</protein>
<dbReference type="PANTHER" id="PTHR15440:SF0">
    <property type="entry name" value="PROTEIN XRP2"/>
    <property type="match status" value="1"/>
</dbReference>
<dbReference type="EMBL" id="CAMPGE010010349">
    <property type="protein sequence ID" value="CAI2369201.1"/>
    <property type="molecule type" value="Genomic_DNA"/>
</dbReference>
<reference evidence="4" key="1">
    <citation type="submission" date="2023-07" db="EMBL/GenBank/DDBJ databases">
        <authorList>
            <consortium name="AG Swart"/>
            <person name="Singh M."/>
            <person name="Singh A."/>
            <person name="Seah K."/>
            <person name="Emmerich C."/>
        </authorList>
    </citation>
    <scope>NUCLEOTIDE SEQUENCE</scope>
    <source>
        <strain evidence="4">DP1</strain>
    </source>
</reference>
<feature type="compositionally biased region" description="Basic and acidic residues" evidence="2">
    <location>
        <begin position="7"/>
        <end position="17"/>
    </location>
</feature>
<feature type="region of interest" description="Disordered" evidence="2">
    <location>
        <begin position="1"/>
        <end position="33"/>
    </location>
</feature>
<feature type="domain" description="C-CAP/cofactor C-like" evidence="3">
    <location>
        <begin position="78"/>
        <end position="234"/>
    </location>
</feature>
<dbReference type="PROSITE" id="PS51329">
    <property type="entry name" value="C_CAP_COFACTOR_C"/>
    <property type="match status" value="1"/>
</dbReference>
<evidence type="ECO:0000313" key="4">
    <source>
        <dbReference type="EMBL" id="CAI2369201.1"/>
    </source>
</evidence>
<comment type="caution">
    <text evidence="4">The sequence shown here is derived from an EMBL/GenBank/DDBJ whole genome shotgun (WGS) entry which is preliminary data.</text>
</comment>
<dbReference type="GO" id="GO:0006892">
    <property type="term" value="P:post-Golgi vesicle-mediated transport"/>
    <property type="evidence" value="ECO:0007669"/>
    <property type="project" value="TreeGrafter"/>
</dbReference>
<dbReference type="InterPro" id="IPR012945">
    <property type="entry name" value="Tubulin-bd_cofactor_C_dom"/>
</dbReference>
<dbReference type="GO" id="GO:1990075">
    <property type="term" value="C:periciliary membrane compartment"/>
    <property type="evidence" value="ECO:0007669"/>
    <property type="project" value="TreeGrafter"/>
</dbReference>
<keyword evidence="5" id="KW-1185">Reference proteome</keyword>
<evidence type="ECO:0000259" key="3">
    <source>
        <dbReference type="PROSITE" id="PS51329"/>
    </source>
</evidence>
<dbReference type="Gene3D" id="2.160.20.70">
    <property type="match status" value="1"/>
</dbReference>
<evidence type="ECO:0000313" key="5">
    <source>
        <dbReference type="Proteomes" id="UP001295684"/>
    </source>
</evidence>
<dbReference type="InterPro" id="IPR017901">
    <property type="entry name" value="C-CAP_CF_C-like"/>
</dbReference>
<proteinExistence type="inferred from homology"/>
<comment type="similarity">
    <text evidence="1">Belongs to the TBCC family.</text>
</comment>
<dbReference type="AlphaFoldDB" id="A0AAD1UGW6"/>